<dbReference type="EMBL" id="FMUX01000004">
    <property type="protein sequence ID" value="SCY14744.1"/>
    <property type="molecule type" value="Genomic_DNA"/>
</dbReference>
<feature type="compositionally biased region" description="Basic and acidic residues" evidence="1">
    <location>
        <begin position="22"/>
        <end position="33"/>
    </location>
</feature>
<dbReference type="AlphaFoldDB" id="A0A1G5DJK2"/>
<proteinExistence type="predicted"/>
<keyword evidence="3" id="KW-1185">Reference proteome</keyword>
<feature type="compositionally biased region" description="Basic and acidic residues" evidence="1">
    <location>
        <begin position="1"/>
        <end position="12"/>
    </location>
</feature>
<gene>
    <name evidence="2" type="ORF">SAMN05216233_104222</name>
</gene>
<evidence type="ECO:0000313" key="3">
    <source>
        <dbReference type="Proteomes" id="UP000198870"/>
    </source>
</evidence>
<dbReference type="Proteomes" id="UP000198870">
    <property type="component" value="Unassembled WGS sequence"/>
</dbReference>
<organism evidence="2 3">
    <name type="scientific">Desulfoluna spongiiphila</name>
    <dbReference type="NCBI Taxonomy" id="419481"/>
    <lineage>
        <taxon>Bacteria</taxon>
        <taxon>Pseudomonadati</taxon>
        <taxon>Thermodesulfobacteriota</taxon>
        <taxon>Desulfobacteria</taxon>
        <taxon>Desulfobacterales</taxon>
        <taxon>Desulfolunaceae</taxon>
        <taxon>Desulfoluna</taxon>
    </lineage>
</organism>
<evidence type="ECO:0000313" key="2">
    <source>
        <dbReference type="EMBL" id="SCY14744.1"/>
    </source>
</evidence>
<name>A0A1G5DJK2_9BACT</name>
<evidence type="ECO:0000256" key="1">
    <source>
        <dbReference type="SAM" id="MobiDB-lite"/>
    </source>
</evidence>
<accession>A0A1G5DJK2</accession>
<feature type="region of interest" description="Disordered" evidence="1">
    <location>
        <begin position="1"/>
        <end position="33"/>
    </location>
</feature>
<dbReference type="RefSeq" id="WP_092210029.1">
    <property type="nucleotide sequence ID" value="NZ_FMUX01000004.1"/>
</dbReference>
<protein>
    <submittedName>
        <fullName evidence="2">Uncharacterized protein</fullName>
    </submittedName>
</protein>
<reference evidence="2 3" key="1">
    <citation type="submission" date="2016-10" db="EMBL/GenBank/DDBJ databases">
        <authorList>
            <person name="de Groot N.N."/>
        </authorList>
    </citation>
    <scope>NUCLEOTIDE SEQUENCE [LARGE SCALE GENOMIC DNA]</scope>
    <source>
        <strain evidence="2 3">AA1</strain>
    </source>
</reference>
<sequence length="213" mass="23605">MHTRVEKSKGIRSEVSANSAVRKKDNDKQASGFVDKRRDVHKYKTIIQGAASYSTVAQLAEIPIQSIYFNDKFKNDHMAANLRQAMINSLQRQDNVNNYGGSTYCVLSKGDKDNIKENHRVAYNANNNNGNAWTSGINGAHTITTAREMTPDGEYRAYETTTFNGADIKTGMATRKSDLGEIGHLDKAVGGMAIMTYYSDSIDGHVSRELSRD</sequence>